<dbReference type="AlphaFoldDB" id="A0A5B7ER98"/>
<name>A0A5B7ER98_PORTR</name>
<protein>
    <submittedName>
        <fullName evidence="1">Uncharacterized protein</fullName>
    </submittedName>
</protein>
<sequence>MHTKFQLLHISKNGKPILNALDCMWLSVGVQHPHAQANGNTRCLHHSSTHLQQHQTYRGWHHPGLTLTCFPGLCQSPLSLCNTLHTLSVGPGMMSPLCVSHPNLSQEEVLADSGTLLDHFQCESC</sequence>
<keyword evidence="2" id="KW-1185">Reference proteome</keyword>
<dbReference type="Proteomes" id="UP000324222">
    <property type="component" value="Unassembled WGS sequence"/>
</dbReference>
<evidence type="ECO:0000313" key="2">
    <source>
        <dbReference type="Proteomes" id="UP000324222"/>
    </source>
</evidence>
<reference evidence="1 2" key="1">
    <citation type="submission" date="2019-05" db="EMBL/GenBank/DDBJ databases">
        <title>Another draft genome of Portunus trituberculatus and its Hox gene families provides insights of decapod evolution.</title>
        <authorList>
            <person name="Jeong J.-H."/>
            <person name="Song I."/>
            <person name="Kim S."/>
            <person name="Choi T."/>
            <person name="Kim D."/>
            <person name="Ryu S."/>
            <person name="Kim W."/>
        </authorList>
    </citation>
    <scope>NUCLEOTIDE SEQUENCE [LARGE SCALE GENOMIC DNA]</scope>
    <source>
        <tissue evidence="1">Muscle</tissue>
    </source>
</reference>
<proteinExistence type="predicted"/>
<gene>
    <name evidence="1" type="ORF">E2C01_030129</name>
</gene>
<organism evidence="1 2">
    <name type="scientific">Portunus trituberculatus</name>
    <name type="common">Swimming crab</name>
    <name type="synonym">Neptunus trituberculatus</name>
    <dbReference type="NCBI Taxonomy" id="210409"/>
    <lineage>
        <taxon>Eukaryota</taxon>
        <taxon>Metazoa</taxon>
        <taxon>Ecdysozoa</taxon>
        <taxon>Arthropoda</taxon>
        <taxon>Crustacea</taxon>
        <taxon>Multicrustacea</taxon>
        <taxon>Malacostraca</taxon>
        <taxon>Eumalacostraca</taxon>
        <taxon>Eucarida</taxon>
        <taxon>Decapoda</taxon>
        <taxon>Pleocyemata</taxon>
        <taxon>Brachyura</taxon>
        <taxon>Eubrachyura</taxon>
        <taxon>Portunoidea</taxon>
        <taxon>Portunidae</taxon>
        <taxon>Portuninae</taxon>
        <taxon>Portunus</taxon>
    </lineage>
</organism>
<dbReference type="EMBL" id="VSRR010003571">
    <property type="protein sequence ID" value="MPC36662.1"/>
    <property type="molecule type" value="Genomic_DNA"/>
</dbReference>
<comment type="caution">
    <text evidence="1">The sequence shown here is derived from an EMBL/GenBank/DDBJ whole genome shotgun (WGS) entry which is preliminary data.</text>
</comment>
<evidence type="ECO:0000313" key="1">
    <source>
        <dbReference type="EMBL" id="MPC36662.1"/>
    </source>
</evidence>
<accession>A0A5B7ER98</accession>